<sequence length="87" mass="9782">MRRWLRDHSERFRLWRIERRLKSAKTMADMRWAFGEMGMPLDHLTDAEINVGCMRMIRATAAMGLMASEAAGLFAALALASPGGEGQ</sequence>
<protein>
    <submittedName>
        <fullName evidence="2">Uncharacterized protein</fullName>
    </submittedName>
</protein>
<comment type="caution">
    <text evidence="2">The sequence shown here is derived from an EMBL/GenBank/DDBJ whole genome shotgun (WGS) entry which is preliminary data.</text>
</comment>
<evidence type="ECO:0000256" key="1">
    <source>
        <dbReference type="SAM" id="Phobius"/>
    </source>
</evidence>
<name>A0A0F9FTQ3_9ZZZZ</name>
<gene>
    <name evidence="2" type="ORF">LCGC14_1912680</name>
</gene>
<accession>A0A0F9FTQ3</accession>
<evidence type="ECO:0000313" key="2">
    <source>
        <dbReference type="EMBL" id="KKL89643.1"/>
    </source>
</evidence>
<reference evidence="2" key="1">
    <citation type="journal article" date="2015" name="Nature">
        <title>Complex archaea that bridge the gap between prokaryotes and eukaryotes.</title>
        <authorList>
            <person name="Spang A."/>
            <person name="Saw J.H."/>
            <person name="Jorgensen S.L."/>
            <person name="Zaremba-Niedzwiedzka K."/>
            <person name="Martijn J."/>
            <person name="Lind A.E."/>
            <person name="van Eijk R."/>
            <person name="Schleper C."/>
            <person name="Guy L."/>
            <person name="Ettema T.J."/>
        </authorList>
    </citation>
    <scope>NUCLEOTIDE SEQUENCE</scope>
</reference>
<keyword evidence="1" id="KW-1133">Transmembrane helix</keyword>
<keyword evidence="1" id="KW-0812">Transmembrane</keyword>
<keyword evidence="1" id="KW-0472">Membrane</keyword>
<dbReference type="EMBL" id="LAZR01020229">
    <property type="protein sequence ID" value="KKL89643.1"/>
    <property type="molecule type" value="Genomic_DNA"/>
</dbReference>
<organism evidence="2">
    <name type="scientific">marine sediment metagenome</name>
    <dbReference type="NCBI Taxonomy" id="412755"/>
    <lineage>
        <taxon>unclassified sequences</taxon>
        <taxon>metagenomes</taxon>
        <taxon>ecological metagenomes</taxon>
    </lineage>
</organism>
<dbReference type="AlphaFoldDB" id="A0A0F9FTQ3"/>
<proteinExistence type="predicted"/>
<feature type="transmembrane region" description="Helical" evidence="1">
    <location>
        <begin position="59"/>
        <end position="80"/>
    </location>
</feature>